<evidence type="ECO:0000256" key="2">
    <source>
        <dbReference type="ARBA" id="ARBA00008358"/>
    </source>
</evidence>
<comment type="function">
    <text evidence="9">Component of the type II secretion system required for the energy-dependent secretion of extracellular factors such as proteases and toxins from the periplasm.</text>
</comment>
<keyword evidence="13" id="KW-1185">Reference proteome</keyword>
<dbReference type="EMBL" id="JAANEY010000001">
    <property type="protein sequence ID" value="MBT8551291.1"/>
    <property type="molecule type" value="Genomic_DNA"/>
</dbReference>
<dbReference type="GO" id="GO:0015627">
    <property type="term" value="C:type II protein secretion system complex"/>
    <property type="evidence" value="ECO:0007669"/>
    <property type="project" value="UniProtKB-UniRule"/>
</dbReference>
<comment type="subcellular location">
    <subcellularLocation>
        <location evidence="1 9">Cell inner membrane</location>
        <topology evidence="1 9">Single-pass membrane protein</topology>
    </subcellularLocation>
</comment>
<dbReference type="NCBIfam" id="TIGR02532">
    <property type="entry name" value="IV_pilin_GFxxxE"/>
    <property type="match status" value="1"/>
</dbReference>
<evidence type="ECO:0000256" key="8">
    <source>
        <dbReference type="ARBA" id="ARBA00023136"/>
    </source>
</evidence>
<gene>
    <name evidence="11" type="primary">gspI</name>
    <name evidence="12" type="ORF">DP176_08470</name>
    <name evidence="11" type="ORF">G6731_04900</name>
</gene>
<dbReference type="GO" id="GO:0005886">
    <property type="term" value="C:plasma membrane"/>
    <property type="evidence" value="ECO:0007669"/>
    <property type="project" value="UniProtKB-SubCell"/>
</dbReference>
<dbReference type="Proteomes" id="UP000251072">
    <property type="component" value="Unassembled WGS sequence"/>
</dbReference>
<feature type="domain" description="Type II secretion system protein GspI C-terminal" evidence="10">
    <location>
        <begin position="45"/>
        <end position="109"/>
    </location>
</feature>
<evidence type="ECO:0000313" key="11">
    <source>
        <dbReference type="EMBL" id="MBT8551291.1"/>
    </source>
</evidence>
<dbReference type="InterPro" id="IPR003413">
    <property type="entry name" value="T2SS_GspI_C"/>
</dbReference>
<keyword evidence="5 9" id="KW-0997">Cell inner membrane</keyword>
<evidence type="ECO:0000313" key="12">
    <source>
        <dbReference type="EMBL" id="RAZ40821.1"/>
    </source>
</evidence>
<sequence length="136" mass="14688">MKGKLRGDEGFMLIEVLVGLAILSIALIAALRAISLAADTQLAVSQRTMALWSADNALNDVRMKKVWPEIGTNTFSCPQATLLLVCQRKVSPMPNPNFRRVEVTVFLGSQANSTNINGPRLAWLVTVTPNLNAGAL</sequence>
<dbReference type="InterPro" id="IPR010052">
    <property type="entry name" value="T2SS_protein-GspI"/>
</dbReference>
<evidence type="ECO:0000256" key="9">
    <source>
        <dbReference type="RuleBase" id="RU368030"/>
    </source>
</evidence>
<dbReference type="Gene3D" id="3.30.1300.30">
    <property type="entry name" value="GSPII I/J protein-like"/>
    <property type="match status" value="1"/>
</dbReference>
<protein>
    <recommendedName>
        <fullName evidence="9">Type II secretion system protein I</fullName>
        <shortName evidence="9">T2SS minor pseudopilin I</shortName>
    </recommendedName>
</protein>
<accession>A0A9Q7CLN2</accession>
<evidence type="ECO:0000256" key="6">
    <source>
        <dbReference type="ARBA" id="ARBA00022692"/>
    </source>
</evidence>
<dbReference type="InterPro" id="IPR045584">
    <property type="entry name" value="Pilin-like"/>
</dbReference>
<comment type="similarity">
    <text evidence="2 9">Belongs to the GSP I family.</text>
</comment>
<evidence type="ECO:0000259" key="10">
    <source>
        <dbReference type="Pfam" id="PF02501"/>
    </source>
</evidence>
<dbReference type="GO" id="GO:0015628">
    <property type="term" value="P:protein secretion by the type II secretion system"/>
    <property type="evidence" value="ECO:0007669"/>
    <property type="project" value="UniProtKB-UniRule"/>
</dbReference>
<comment type="subunit">
    <text evidence="9">Type II secretion is composed of four main components: the outer membrane complex, the inner membrane complex, the cytoplasmic secretion ATPase and the periplasm-spanning pseudopilus.</text>
</comment>
<organism evidence="11 14">
    <name type="scientific">Polynucleobacter paneuropaeus</name>
    <dbReference type="NCBI Taxonomy" id="2527775"/>
    <lineage>
        <taxon>Bacteria</taxon>
        <taxon>Pseudomonadati</taxon>
        <taxon>Pseudomonadota</taxon>
        <taxon>Betaproteobacteria</taxon>
        <taxon>Burkholderiales</taxon>
        <taxon>Burkholderiaceae</taxon>
        <taxon>Polynucleobacter</taxon>
    </lineage>
</organism>
<dbReference type="RefSeq" id="WP_112238659.1">
    <property type="nucleotide sequence ID" value="NZ_QMCH01000014.1"/>
</dbReference>
<dbReference type="NCBIfam" id="TIGR01707">
    <property type="entry name" value="gspI"/>
    <property type="match status" value="1"/>
</dbReference>
<name>A0A9Q7CLN2_9BURK</name>
<reference evidence="11" key="2">
    <citation type="journal article" date="2021" name="Genome Biol. Evol.">
        <title>Continental-Scale Gene Flow Prevents Allopatric Divergence of Pelagic Freshwater Bacteria.</title>
        <authorList>
            <person name="Hoetzinger M."/>
            <person name="Pitt A."/>
            <person name="Huemer A."/>
            <person name="Hahn M.W."/>
        </authorList>
    </citation>
    <scope>NUCLEOTIDE SEQUENCE</scope>
    <source>
        <strain evidence="11">SM1-W8</strain>
    </source>
</reference>
<keyword evidence="4 9" id="KW-0488">Methylation</keyword>
<dbReference type="SUPFAM" id="SSF54523">
    <property type="entry name" value="Pili subunits"/>
    <property type="match status" value="1"/>
</dbReference>
<dbReference type="Proteomes" id="UP000783102">
    <property type="component" value="Unassembled WGS sequence"/>
</dbReference>
<evidence type="ECO:0000313" key="13">
    <source>
        <dbReference type="Proteomes" id="UP000251072"/>
    </source>
</evidence>
<dbReference type="EMBL" id="QMCH01000014">
    <property type="protein sequence ID" value="RAZ40821.1"/>
    <property type="molecule type" value="Genomic_DNA"/>
</dbReference>
<dbReference type="InterPro" id="IPR012902">
    <property type="entry name" value="N_methyl_site"/>
</dbReference>
<keyword evidence="3" id="KW-1003">Cell membrane</keyword>
<dbReference type="AlphaFoldDB" id="A0A9Q7CLN2"/>
<keyword evidence="6" id="KW-0812">Transmembrane</keyword>
<dbReference type="Pfam" id="PF02501">
    <property type="entry name" value="T2SSI"/>
    <property type="match status" value="1"/>
</dbReference>
<evidence type="ECO:0000256" key="3">
    <source>
        <dbReference type="ARBA" id="ARBA00022475"/>
    </source>
</evidence>
<dbReference type="PANTHER" id="PTHR38779">
    <property type="entry name" value="TYPE II SECRETION SYSTEM PROTEIN I-RELATED"/>
    <property type="match status" value="1"/>
</dbReference>
<proteinExistence type="inferred from homology"/>
<evidence type="ECO:0000256" key="4">
    <source>
        <dbReference type="ARBA" id="ARBA00022481"/>
    </source>
</evidence>
<comment type="PTM">
    <text evidence="9">Cleaved by prepilin peptidase.</text>
</comment>
<keyword evidence="7" id="KW-1133">Transmembrane helix</keyword>
<reference evidence="12 13" key="1">
    <citation type="submission" date="2018-06" db="EMBL/GenBank/DDBJ databases">
        <title>Genome of strain Polynucleobacter sp. FUKU-NW-11.</title>
        <authorList>
            <person name="Hahn M.W."/>
        </authorList>
    </citation>
    <scope>NUCLEOTIDE SEQUENCE [LARGE SCALE GENOMIC DNA]</scope>
    <source>
        <strain evidence="12">FUKU-NW-11</strain>
        <strain evidence="13">FUKU-NW11</strain>
    </source>
</reference>
<dbReference type="PANTHER" id="PTHR38779:SF2">
    <property type="entry name" value="TYPE II SECRETION SYSTEM PROTEIN I-RELATED"/>
    <property type="match status" value="1"/>
</dbReference>
<keyword evidence="8" id="KW-0472">Membrane</keyword>
<evidence type="ECO:0000256" key="5">
    <source>
        <dbReference type="ARBA" id="ARBA00022519"/>
    </source>
</evidence>
<evidence type="ECO:0000256" key="7">
    <source>
        <dbReference type="ARBA" id="ARBA00022989"/>
    </source>
</evidence>
<comment type="caution">
    <text evidence="11">The sequence shown here is derived from an EMBL/GenBank/DDBJ whole genome shotgun (WGS) entry which is preliminary data.</text>
</comment>
<evidence type="ECO:0000313" key="14">
    <source>
        <dbReference type="Proteomes" id="UP000783102"/>
    </source>
</evidence>
<evidence type="ECO:0000256" key="1">
    <source>
        <dbReference type="ARBA" id="ARBA00004377"/>
    </source>
</evidence>